<proteinExistence type="predicted"/>
<protein>
    <submittedName>
        <fullName evidence="1">Lipoprotein LipA</fullName>
    </submittedName>
</protein>
<comment type="caution">
    <text evidence="1">The sequence shown here is derived from an EMBL/GenBank/DDBJ whole genome shotgun (WGS) entry which is preliminary data.</text>
</comment>
<keyword evidence="1" id="KW-0449">Lipoprotein</keyword>
<sequence length="139" mass="14575">MAASLSACSSVSDSGGSGVGLWGSAFGRSEKSIAEAEANAAINQMLDGTPQLGLESSDRKVAAEAQRQALATPGAGGTVRWDNPRTGRTGEVRLGPRYQVNKTECREITHSVTSRETPVPVVARSTTCTDEKGIWRPIS</sequence>
<gene>
    <name evidence="1" type="ORF">GWI72_09240</name>
</gene>
<dbReference type="EMBL" id="JAABLQ010000001">
    <property type="protein sequence ID" value="NBN78450.1"/>
    <property type="molecule type" value="Genomic_DNA"/>
</dbReference>
<dbReference type="Proteomes" id="UP000586722">
    <property type="component" value="Unassembled WGS sequence"/>
</dbReference>
<accession>A0A7X5J9M5</accession>
<reference evidence="2" key="1">
    <citation type="submission" date="2020-01" db="EMBL/GenBank/DDBJ databases">
        <authorList>
            <person name="Fang Y."/>
            <person name="Sun R."/>
            <person name="Nie L."/>
            <person name="He J."/>
            <person name="Hao L."/>
            <person name="Wang L."/>
            <person name="Su S."/>
            <person name="Lv E."/>
            <person name="Zhang Z."/>
            <person name="Xie R."/>
            <person name="Liu H."/>
        </authorList>
    </citation>
    <scope>NUCLEOTIDE SEQUENCE [LARGE SCALE GENOMIC DNA]</scope>
    <source>
        <strain evidence="2">XCT-53</strain>
    </source>
</reference>
<organism evidence="1 2">
    <name type="scientific">Pannonibacter tanglangensis</name>
    <dbReference type="NCBI Taxonomy" id="2750084"/>
    <lineage>
        <taxon>Bacteria</taxon>
        <taxon>Pseudomonadati</taxon>
        <taxon>Pseudomonadota</taxon>
        <taxon>Alphaproteobacteria</taxon>
        <taxon>Hyphomicrobiales</taxon>
        <taxon>Stappiaceae</taxon>
        <taxon>Pannonibacter</taxon>
    </lineage>
</organism>
<evidence type="ECO:0000313" key="2">
    <source>
        <dbReference type="Proteomes" id="UP000586722"/>
    </source>
</evidence>
<keyword evidence="2" id="KW-1185">Reference proteome</keyword>
<name>A0A7X5J9M5_9HYPH</name>
<dbReference type="AlphaFoldDB" id="A0A7X5J9M5"/>
<evidence type="ECO:0000313" key="1">
    <source>
        <dbReference type="EMBL" id="NBN78450.1"/>
    </source>
</evidence>